<evidence type="ECO:0000313" key="3">
    <source>
        <dbReference type="EMBL" id="MCL7046301.1"/>
    </source>
</evidence>
<dbReference type="EMBL" id="JAJJMA010041621">
    <property type="protein sequence ID" value="MCL7025104.1"/>
    <property type="molecule type" value="Genomic_DNA"/>
</dbReference>
<gene>
    <name evidence="3" type="ORF">MKW94_005249</name>
    <name evidence="2" type="ORF">MKW94_019053</name>
</gene>
<dbReference type="EMBL" id="JAJJMA010279664">
    <property type="protein sequence ID" value="MCL7046301.1"/>
    <property type="molecule type" value="Genomic_DNA"/>
</dbReference>
<feature type="transmembrane region" description="Helical" evidence="1">
    <location>
        <begin position="373"/>
        <end position="401"/>
    </location>
</feature>
<keyword evidence="1" id="KW-0472">Membrane</keyword>
<protein>
    <submittedName>
        <fullName evidence="2">Uncharacterized protein</fullName>
    </submittedName>
</protein>
<dbReference type="Proteomes" id="UP001177140">
    <property type="component" value="Unassembled WGS sequence"/>
</dbReference>
<dbReference type="Pfam" id="PF03140">
    <property type="entry name" value="DUF247"/>
    <property type="match status" value="2"/>
</dbReference>
<evidence type="ECO:0000256" key="1">
    <source>
        <dbReference type="SAM" id="Phobius"/>
    </source>
</evidence>
<keyword evidence="1" id="KW-1133">Transmembrane helix</keyword>
<keyword evidence="4" id="KW-1185">Reference proteome</keyword>
<dbReference type="PANTHER" id="PTHR31170">
    <property type="entry name" value="BNAC04G53230D PROTEIN"/>
    <property type="match status" value="1"/>
</dbReference>
<dbReference type="InterPro" id="IPR004158">
    <property type="entry name" value="DUF247_pln"/>
</dbReference>
<name>A0AA41RQW6_PAPNU</name>
<organism evidence="2 4">
    <name type="scientific">Papaver nudicaule</name>
    <name type="common">Iceland poppy</name>
    <dbReference type="NCBI Taxonomy" id="74823"/>
    <lineage>
        <taxon>Eukaryota</taxon>
        <taxon>Viridiplantae</taxon>
        <taxon>Streptophyta</taxon>
        <taxon>Embryophyta</taxon>
        <taxon>Tracheophyta</taxon>
        <taxon>Spermatophyta</taxon>
        <taxon>Magnoliopsida</taxon>
        <taxon>Ranunculales</taxon>
        <taxon>Papaveraceae</taxon>
        <taxon>Papaveroideae</taxon>
        <taxon>Papaver</taxon>
    </lineage>
</organism>
<sequence>MEDLIANSIQKKLETSAPNSRISRGSSIHKVPERFHKMTEPSAYKPEAISIGPYHRKTQSLKATEDLKLLYAHKLLTIRAGRAEELEEEEDARTIKLDSLLSSLDLATCCMLNVLLHVSSIKEMETMIRECYAERVDLNSAEFIEMCIIDGLFIIVVLMRSTSGMYVADDPLDGNDWLVSMVHRDLLLLENQIPLSVLHCLFNIIFPVEDSMVQPLSIVIQFYFTQWLLHMLPTNDMLLLEVQPNQFRFKKGSAKGSFLDTSIKFSSTGVFEIPPIYIHDGTDQLFRNLIACEQMDFLITTPDDVQVLRKKGIITNYLGCDENVSNMFNKLSIEVYNGGGYYSAHIRNINKFYKKRRHIWKATLKREYFNSPWAIVSVLAAVLLIAFTIISTIFGILAYAIPKS</sequence>
<dbReference type="AlphaFoldDB" id="A0AA41RQW6"/>
<evidence type="ECO:0000313" key="4">
    <source>
        <dbReference type="Proteomes" id="UP001177140"/>
    </source>
</evidence>
<proteinExistence type="predicted"/>
<comment type="caution">
    <text evidence="2">The sequence shown here is derived from an EMBL/GenBank/DDBJ whole genome shotgun (WGS) entry which is preliminary data.</text>
</comment>
<evidence type="ECO:0000313" key="2">
    <source>
        <dbReference type="EMBL" id="MCL7025104.1"/>
    </source>
</evidence>
<reference evidence="2" key="1">
    <citation type="submission" date="2022-03" db="EMBL/GenBank/DDBJ databases">
        <title>A functionally conserved STORR gene fusion in Papaver species that diverged 16.8 million years ago.</title>
        <authorList>
            <person name="Catania T."/>
        </authorList>
    </citation>
    <scope>NUCLEOTIDE SEQUENCE</scope>
    <source>
        <strain evidence="2">S-191538</strain>
    </source>
</reference>
<dbReference type="PANTHER" id="PTHR31170:SF25">
    <property type="entry name" value="BNAA09G04570D PROTEIN"/>
    <property type="match status" value="1"/>
</dbReference>
<keyword evidence="1" id="KW-0812">Transmembrane</keyword>
<accession>A0AA41RQW6</accession>